<dbReference type="AlphaFoldDB" id="K1V3T4"/>
<proteinExistence type="predicted"/>
<keyword evidence="2" id="KW-1185">Reference proteome</keyword>
<gene>
    <name evidence="1" type="ORF">A1Q2_07106</name>
</gene>
<reference evidence="1 2" key="1">
    <citation type="journal article" date="2012" name="Eukaryot. Cell">
        <title>Genome sequence of the Trichosporon asahii environmental strain CBS 8904.</title>
        <authorList>
            <person name="Yang R.Y."/>
            <person name="Li H.T."/>
            <person name="Zhu H."/>
            <person name="Zhou G.P."/>
            <person name="Wang M."/>
            <person name="Wang L."/>
        </authorList>
    </citation>
    <scope>NUCLEOTIDE SEQUENCE [LARGE SCALE GENOMIC DNA]</scope>
    <source>
        <strain evidence="1 2">CBS 8904</strain>
    </source>
</reference>
<dbReference type="InParanoid" id="K1V3T4"/>
<dbReference type="HOGENOM" id="CLU_103060_0_0_1"/>
<organism evidence="1 2">
    <name type="scientific">Trichosporon asahii var. asahii (strain CBS 8904)</name>
    <name type="common">Yeast</name>
    <dbReference type="NCBI Taxonomy" id="1220162"/>
    <lineage>
        <taxon>Eukaryota</taxon>
        <taxon>Fungi</taxon>
        <taxon>Dikarya</taxon>
        <taxon>Basidiomycota</taxon>
        <taxon>Agaricomycotina</taxon>
        <taxon>Tremellomycetes</taxon>
        <taxon>Trichosporonales</taxon>
        <taxon>Trichosporonaceae</taxon>
        <taxon>Trichosporon</taxon>
    </lineage>
</organism>
<evidence type="ECO:0000313" key="2">
    <source>
        <dbReference type="Proteomes" id="UP000006757"/>
    </source>
</evidence>
<accession>K1V3T4</accession>
<comment type="caution">
    <text evidence="1">The sequence shown here is derived from an EMBL/GenBank/DDBJ whole genome shotgun (WGS) entry which is preliminary data.</text>
</comment>
<dbReference type="EMBL" id="AMBO01000386">
    <property type="protein sequence ID" value="EKC98614.1"/>
    <property type="molecule type" value="Genomic_DNA"/>
</dbReference>
<evidence type="ECO:0000313" key="1">
    <source>
        <dbReference type="EMBL" id="EKC98614.1"/>
    </source>
</evidence>
<sequence length="164" mass="18437">MPVNDTCPLESAFQTVNSSYNWTQAYDKYNSNEFDVEQQDRLEKLFMVNSDPGYNWGTMPGCFYLGTLNRTKVDTCQSYGGMAIMNSRTKDIVDADVWYCGLRAQDYDPRKDTDTINARISELRSGMSDPAITCQVPGSSAARRIPWSWSPLLFVGVTSLVALL</sequence>
<protein>
    <submittedName>
        <fullName evidence="1">Uncharacterized protein</fullName>
    </submittedName>
</protein>
<name>K1V3T4_TRIAC</name>
<dbReference type="Proteomes" id="UP000006757">
    <property type="component" value="Unassembled WGS sequence"/>
</dbReference>